<evidence type="ECO:0000259" key="1">
    <source>
        <dbReference type="Pfam" id="PF12612"/>
    </source>
</evidence>
<name>A0A4W5L7C6_9TELE</name>
<accession>A0A4W5L7C6</accession>
<dbReference type="PANTHER" id="PTHR12658:SF0">
    <property type="entry name" value="TUBULIN-SPECIFIC CHAPERONE D"/>
    <property type="match status" value="1"/>
</dbReference>
<protein>
    <recommendedName>
        <fullName evidence="1">Tubulin-folding cofactor D C-terminal domain-containing protein</fullName>
    </recommendedName>
</protein>
<dbReference type="GO" id="GO:0005096">
    <property type="term" value="F:GTPase activator activity"/>
    <property type="evidence" value="ECO:0007669"/>
    <property type="project" value="InterPro"/>
</dbReference>
<sequence length="66" mass="7498">MCVCPVSLCRVSIPFLKMLDQMLARACFDTFTTDQDHQFCVDLLALCKEEIKKSKDTQKLRSAIAV</sequence>
<reference evidence="2" key="3">
    <citation type="submission" date="2025-09" db="UniProtKB">
        <authorList>
            <consortium name="Ensembl"/>
        </authorList>
    </citation>
    <scope>IDENTIFICATION</scope>
</reference>
<dbReference type="GO" id="GO:0016328">
    <property type="term" value="C:lateral plasma membrane"/>
    <property type="evidence" value="ECO:0007669"/>
    <property type="project" value="TreeGrafter"/>
</dbReference>
<dbReference type="GO" id="GO:0048487">
    <property type="term" value="F:beta-tubulin binding"/>
    <property type="evidence" value="ECO:0007669"/>
    <property type="project" value="InterPro"/>
</dbReference>
<dbReference type="GO" id="GO:0034333">
    <property type="term" value="P:adherens junction assembly"/>
    <property type="evidence" value="ECO:0007669"/>
    <property type="project" value="TreeGrafter"/>
</dbReference>
<feature type="domain" description="Tubulin-folding cofactor D C-terminal" evidence="1">
    <location>
        <begin position="10"/>
        <end position="59"/>
    </location>
</feature>
<dbReference type="PANTHER" id="PTHR12658">
    <property type="entry name" value="BETA-TUBULIN COFACTOR D"/>
    <property type="match status" value="1"/>
</dbReference>
<dbReference type="Ensembl" id="ENSHHUT00000021285.1">
    <property type="protein sequence ID" value="ENSHHUP00000020520.1"/>
    <property type="gene ID" value="ENSHHUG00000012840.1"/>
</dbReference>
<dbReference type="GO" id="GO:0007021">
    <property type="term" value="P:tubulin complex assembly"/>
    <property type="evidence" value="ECO:0007669"/>
    <property type="project" value="InterPro"/>
</dbReference>
<proteinExistence type="predicted"/>
<evidence type="ECO:0000313" key="2">
    <source>
        <dbReference type="Ensembl" id="ENSHHUP00000020520.1"/>
    </source>
</evidence>
<dbReference type="Proteomes" id="UP000314982">
    <property type="component" value="Unassembled WGS sequence"/>
</dbReference>
<keyword evidence="3" id="KW-1185">Reference proteome</keyword>
<evidence type="ECO:0000313" key="3">
    <source>
        <dbReference type="Proteomes" id="UP000314982"/>
    </source>
</evidence>
<dbReference type="AlphaFoldDB" id="A0A4W5L7C6"/>
<dbReference type="GO" id="GO:0070830">
    <property type="term" value="P:bicellular tight junction assembly"/>
    <property type="evidence" value="ECO:0007669"/>
    <property type="project" value="TreeGrafter"/>
</dbReference>
<reference evidence="2" key="2">
    <citation type="submission" date="2025-08" db="UniProtKB">
        <authorList>
            <consortium name="Ensembl"/>
        </authorList>
    </citation>
    <scope>IDENTIFICATION</scope>
</reference>
<dbReference type="InterPro" id="IPR022577">
    <property type="entry name" value="TBCD_C"/>
</dbReference>
<dbReference type="InterPro" id="IPR033162">
    <property type="entry name" value="TBCD"/>
</dbReference>
<dbReference type="GO" id="GO:0000226">
    <property type="term" value="P:microtubule cytoskeleton organization"/>
    <property type="evidence" value="ECO:0007669"/>
    <property type="project" value="TreeGrafter"/>
</dbReference>
<organism evidence="2 3">
    <name type="scientific">Hucho hucho</name>
    <name type="common">huchen</name>
    <dbReference type="NCBI Taxonomy" id="62062"/>
    <lineage>
        <taxon>Eukaryota</taxon>
        <taxon>Metazoa</taxon>
        <taxon>Chordata</taxon>
        <taxon>Craniata</taxon>
        <taxon>Vertebrata</taxon>
        <taxon>Euteleostomi</taxon>
        <taxon>Actinopterygii</taxon>
        <taxon>Neopterygii</taxon>
        <taxon>Teleostei</taxon>
        <taxon>Protacanthopterygii</taxon>
        <taxon>Salmoniformes</taxon>
        <taxon>Salmonidae</taxon>
        <taxon>Salmoninae</taxon>
        <taxon>Hucho</taxon>
    </lineage>
</organism>
<dbReference type="Pfam" id="PF12612">
    <property type="entry name" value="TFCD_C"/>
    <property type="match status" value="1"/>
</dbReference>
<reference evidence="3" key="1">
    <citation type="submission" date="2018-06" db="EMBL/GenBank/DDBJ databases">
        <title>Genome assembly of Danube salmon.</title>
        <authorList>
            <person name="Macqueen D.J."/>
            <person name="Gundappa M.K."/>
        </authorList>
    </citation>
    <scope>NUCLEOTIDE SEQUENCE [LARGE SCALE GENOMIC DNA]</scope>
</reference>
<dbReference type="GO" id="GO:0007023">
    <property type="term" value="P:post-chaperonin tubulin folding pathway"/>
    <property type="evidence" value="ECO:0007669"/>
    <property type="project" value="InterPro"/>
</dbReference>